<dbReference type="Gene3D" id="1.20.120.160">
    <property type="entry name" value="HPT domain"/>
    <property type="match status" value="1"/>
</dbReference>
<dbReference type="InterPro" id="IPR001789">
    <property type="entry name" value="Sig_transdc_resp-reg_receiver"/>
</dbReference>
<dbReference type="SUPFAM" id="SSF52172">
    <property type="entry name" value="CheY-like"/>
    <property type="match status" value="2"/>
</dbReference>
<protein>
    <recommendedName>
        <fullName evidence="3">diguanylate cyclase</fullName>
        <ecNumber evidence="3">2.7.7.65</ecNumber>
    </recommendedName>
</protein>
<dbReference type="CDD" id="cd01949">
    <property type="entry name" value="GGDEF"/>
    <property type="match status" value="1"/>
</dbReference>
<dbReference type="EC" id="2.7.7.65" evidence="3"/>
<dbReference type="PROSITE" id="PS50894">
    <property type="entry name" value="HPT"/>
    <property type="match status" value="1"/>
</dbReference>
<feature type="domain" description="HPt" evidence="10">
    <location>
        <begin position="9"/>
        <end position="119"/>
    </location>
</feature>
<dbReference type="SUPFAM" id="SSF55073">
    <property type="entry name" value="Nucleotide cyclase"/>
    <property type="match status" value="1"/>
</dbReference>
<evidence type="ECO:0000313" key="11">
    <source>
        <dbReference type="EMBL" id="AHY44986.1"/>
    </source>
</evidence>
<proteinExistence type="predicted"/>
<comment type="caution">
    <text evidence="7">Lacks conserved residue(s) required for the propagation of feature annotation.</text>
</comment>
<dbReference type="Gene3D" id="3.30.70.270">
    <property type="match status" value="1"/>
</dbReference>
<dbReference type="InterPro" id="IPR011006">
    <property type="entry name" value="CheY-like_superfamily"/>
</dbReference>
<gene>
    <name evidence="11" type="ORF">UIB01_21880</name>
</gene>
<evidence type="ECO:0000256" key="4">
    <source>
        <dbReference type="ARBA" id="ARBA00023012"/>
    </source>
</evidence>
<dbReference type="GO" id="GO:0005886">
    <property type="term" value="C:plasma membrane"/>
    <property type="evidence" value="ECO:0007669"/>
    <property type="project" value="UniProtKB-SubCell"/>
</dbReference>
<dbReference type="InterPro" id="IPR043128">
    <property type="entry name" value="Rev_trsase/Diguanyl_cyclase"/>
</dbReference>
<dbReference type="Pfam" id="PF00990">
    <property type="entry name" value="GGDEF"/>
    <property type="match status" value="1"/>
</dbReference>
<evidence type="ECO:0000313" key="12">
    <source>
        <dbReference type="Proteomes" id="UP000025238"/>
    </source>
</evidence>
<dbReference type="CDD" id="cd00088">
    <property type="entry name" value="HPT"/>
    <property type="match status" value="1"/>
</dbReference>
<dbReference type="GO" id="GO:0000160">
    <property type="term" value="P:phosphorelay signal transduction system"/>
    <property type="evidence" value="ECO:0007669"/>
    <property type="project" value="UniProtKB-KW"/>
</dbReference>
<keyword evidence="4" id="KW-0902">Two-component regulatory system</keyword>
<dbReference type="PATRIC" id="fig|316.97.peg.4380"/>
<dbReference type="EMBL" id="CP007509">
    <property type="protein sequence ID" value="AHY44986.1"/>
    <property type="molecule type" value="Genomic_DNA"/>
</dbReference>
<dbReference type="InterPro" id="IPR050469">
    <property type="entry name" value="Diguanylate_Cyclase"/>
</dbReference>
<name>A0A023WYG0_STUST</name>
<dbReference type="PROSITE" id="PS50887">
    <property type="entry name" value="GGDEF"/>
    <property type="match status" value="1"/>
</dbReference>
<dbReference type="SUPFAM" id="SSF47226">
    <property type="entry name" value="Histidine-containing phosphotransfer domain, HPT domain"/>
    <property type="match status" value="1"/>
</dbReference>
<dbReference type="GO" id="GO:0043709">
    <property type="term" value="P:cell adhesion involved in single-species biofilm formation"/>
    <property type="evidence" value="ECO:0007669"/>
    <property type="project" value="TreeGrafter"/>
</dbReference>
<dbReference type="KEGG" id="pstu:UIB01_21880"/>
<dbReference type="FunFam" id="3.30.70.270:FF:000001">
    <property type="entry name" value="Diguanylate cyclase domain protein"/>
    <property type="match status" value="1"/>
</dbReference>
<dbReference type="PANTHER" id="PTHR45138:SF9">
    <property type="entry name" value="DIGUANYLATE CYCLASE DGCM-RELATED"/>
    <property type="match status" value="1"/>
</dbReference>
<dbReference type="InterPro" id="IPR029787">
    <property type="entry name" value="Nucleotide_cyclase"/>
</dbReference>
<evidence type="ECO:0000259" key="10">
    <source>
        <dbReference type="PROSITE" id="PS50894"/>
    </source>
</evidence>
<comment type="cofactor">
    <cofactor evidence="1">
        <name>Mg(2+)</name>
        <dbReference type="ChEBI" id="CHEBI:18420"/>
    </cofactor>
</comment>
<dbReference type="InterPro" id="IPR036641">
    <property type="entry name" value="HPT_dom_sf"/>
</dbReference>
<dbReference type="GO" id="GO:1902201">
    <property type="term" value="P:negative regulation of bacterial-type flagellum-dependent cell motility"/>
    <property type="evidence" value="ECO:0007669"/>
    <property type="project" value="TreeGrafter"/>
</dbReference>
<dbReference type="InterPro" id="IPR008207">
    <property type="entry name" value="Sig_transdc_His_kin_Hpt_dom"/>
</dbReference>
<dbReference type="Pfam" id="PF00072">
    <property type="entry name" value="Response_reg"/>
    <property type="match status" value="1"/>
</dbReference>
<evidence type="ECO:0000256" key="6">
    <source>
        <dbReference type="PROSITE-ProRule" id="PRU00110"/>
    </source>
</evidence>
<feature type="modified residue" description="4-aspartylphosphate" evidence="7">
    <location>
        <position position="305"/>
    </location>
</feature>
<feature type="domain" description="GGDEF" evidence="9">
    <location>
        <begin position="412"/>
        <end position="545"/>
    </location>
</feature>
<feature type="modified residue" description="Phosphohistidine" evidence="6">
    <location>
        <position position="59"/>
    </location>
</feature>
<evidence type="ECO:0000256" key="2">
    <source>
        <dbReference type="ARBA" id="ARBA00004533"/>
    </source>
</evidence>
<dbReference type="OrthoDB" id="9812260at2"/>
<feature type="domain" description="Response regulatory" evidence="8">
    <location>
        <begin position="134"/>
        <end position="247"/>
    </location>
</feature>
<evidence type="ECO:0000256" key="5">
    <source>
        <dbReference type="ARBA" id="ARBA00034247"/>
    </source>
</evidence>
<dbReference type="Gene3D" id="3.40.50.2300">
    <property type="match status" value="2"/>
</dbReference>
<comment type="subcellular location">
    <subcellularLocation>
        <location evidence="2">Cell inner membrane</location>
    </subcellularLocation>
</comment>
<dbReference type="GO" id="GO:0052621">
    <property type="term" value="F:diguanylate cyclase activity"/>
    <property type="evidence" value="ECO:0007669"/>
    <property type="project" value="UniProtKB-EC"/>
</dbReference>
<comment type="catalytic activity">
    <reaction evidence="5">
        <text>2 GTP = 3',3'-c-di-GMP + 2 diphosphate</text>
        <dbReference type="Rhea" id="RHEA:24898"/>
        <dbReference type="ChEBI" id="CHEBI:33019"/>
        <dbReference type="ChEBI" id="CHEBI:37565"/>
        <dbReference type="ChEBI" id="CHEBI:58805"/>
        <dbReference type="EC" id="2.7.7.65"/>
    </reaction>
</comment>
<dbReference type="CDD" id="cd00156">
    <property type="entry name" value="REC"/>
    <property type="match status" value="1"/>
</dbReference>
<evidence type="ECO:0000259" key="8">
    <source>
        <dbReference type="PROSITE" id="PS50110"/>
    </source>
</evidence>
<dbReference type="SMART" id="SM00448">
    <property type="entry name" value="REC"/>
    <property type="match status" value="2"/>
</dbReference>
<evidence type="ECO:0000256" key="7">
    <source>
        <dbReference type="PROSITE-ProRule" id="PRU00169"/>
    </source>
</evidence>
<dbReference type="PANTHER" id="PTHR45138">
    <property type="entry name" value="REGULATORY COMPONENTS OF SENSORY TRANSDUCTION SYSTEM"/>
    <property type="match status" value="1"/>
</dbReference>
<evidence type="ECO:0000256" key="3">
    <source>
        <dbReference type="ARBA" id="ARBA00012528"/>
    </source>
</evidence>
<reference evidence="11 12" key="1">
    <citation type="submission" date="2014-03" db="EMBL/GenBank/DDBJ databases">
        <title>Complete genome sequence of Pseudomonas stutzeri 19SMN4.</title>
        <authorList>
            <person name="Brunet-Galmes I."/>
            <person name="Nogales B."/>
            <person name="Busquets A."/>
            <person name="Pena A."/>
            <person name="Gomila M."/>
            <person name="Garcia-Valdes E."/>
            <person name="Lalucat J."/>
            <person name="Bennasar A."/>
            <person name="Bosch R."/>
        </authorList>
    </citation>
    <scope>NUCLEOTIDE SEQUENCE [LARGE SCALE GENOMIC DNA]</scope>
    <source>
        <strain evidence="11 12">19SMN4</strain>
    </source>
</reference>
<dbReference type="Proteomes" id="UP000025238">
    <property type="component" value="Chromosome"/>
</dbReference>
<feature type="domain" description="Response regulatory" evidence="8">
    <location>
        <begin position="256"/>
        <end position="372"/>
    </location>
</feature>
<dbReference type="AlphaFoldDB" id="A0A023WYG0"/>
<organism evidence="11 12">
    <name type="scientific">Stutzerimonas stutzeri</name>
    <name type="common">Pseudomonas stutzeri</name>
    <dbReference type="NCBI Taxonomy" id="316"/>
    <lineage>
        <taxon>Bacteria</taxon>
        <taxon>Pseudomonadati</taxon>
        <taxon>Pseudomonadota</taxon>
        <taxon>Gammaproteobacteria</taxon>
        <taxon>Pseudomonadales</taxon>
        <taxon>Pseudomonadaceae</taxon>
        <taxon>Stutzerimonas</taxon>
    </lineage>
</organism>
<dbReference type="PROSITE" id="PS50110">
    <property type="entry name" value="RESPONSE_REGULATORY"/>
    <property type="match status" value="2"/>
</dbReference>
<keyword evidence="7" id="KW-0597">Phosphoprotein</keyword>
<sequence>MDDQARIALQKQLAQLEQQFGERLQGDLAELGMLAAELQHNRATGRRRQLMLSIRERLHRLAGAAGTFGFAKLGERARQLEQRADRWLDSAKPGSRAAEAFARALQQLAGQTPGQERAAAELPDHHDEPAPGCRIYLLEADPAAASNMALTLRNFGYLVSQWQDFAALQDAVADEPPDALIASVQHDSELEALAALQQGLEHPLPLLVIHERIDFTSQLAAVRAGAQGFFTRPLDITQLENSLERCLDRQQGEPFRVLIVDDDAELAARYSLVLRNAQMQVQILTEPTRVLETMHSFNPEVLLLDVNMPECSGPELAQMIRLHDEWLRVTIIYLSAETDTHRQMAALLKAGDDFITKPISDNALVAAVYSHAQRARSLSTALARDSLTGLLKHADIKEQLALEVQRATRSGKPASVVMLDLDHFKRVNDTYGHAAGDNVIRALANLLRQRLRRIDSLGRYGGEEFVAVLPECTALQAQRIFDEIRVRFAALNFNGGDGEEFYVTFSAGICQTDGHTASGVLLELADQALYAAKHKGRNQVQIAAAVKEAQRANRR</sequence>
<dbReference type="SMART" id="SM00267">
    <property type="entry name" value="GGDEF"/>
    <property type="match status" value="1"/>
</dbReference>
<dbReference type="Pfam" id="PF01627">
    <property type="entry name" value="Hpt"/>
    <property type="match status" value="1"/>
</dbReference>
<evidence type="ECO:0000256" key="1">
    <source>
        <dbReference type="ARBA" id="ARBA00001946"/>
    </source>
</evidence>
<accession>A0A023WYG0</accession>
<dbReference type="InterPro" id="IPR000160">
    <property type="entry name" value="GGDEF_dom"/>
</dbReference>
<dbReference type="NCBIfam" id="TIGR00254">
    <property type="entry name" value="GGDEF"/>
    <property type="match status" value="1"/>
</dbReference>
<evidence type="ECO:0000259" key="9">
    <source>
        <dbReference type="PROSITE" id="PS50887"/>
    </source>
</evidence>
<dbReference type="GO" id="GO:0004672">
    <property type="term" value="F:protein kinase activity"/>
    <property type="evidence" value="ECO:0007669"/>
    <property type="project" value="UniProtKB-ARBA"/>
</dbReference>